<dbReference type="CDD" id="cd03424">
    <property type="entry name" value="NUDIX_ADPRase_Nudt5_UGPPase_Nudt14"/>
    <property type="match status" value="1"/>
</dbReference>
<dbReference type="eggNOG" id="COG0494">
    <property type="taxonomic scope" value="Bacteria"/>
</dbReference>
<dbReference type="EMBL" id="JGZU01000011">
    <property type="protein sequence ID" value="KFJ05910.1"/>
    <property type="molecule type" value="Genomic_DNA"/>
</dbReference>
<dbReference type="EC" id="3.6.1.13" evidence="4"/>
<evidence type="ECO:0000259" key="3">
    <source>
        <dbReference type="PROSITE" id="PS51462"/>
    </source>
</evidence>
<proteinExistence type="predicted"/>
<dbReference type="PROSITE" id="PS51462">
    <property type="entry name" value="NUDIX"/>
    <property type="match status" value="1"/>
</dbReference>
<evidence type="ECO:0000313" key="5">
    <source>
        <dbReference type="Proteomes" id="UP000029080"/>
    </source>
</evidence>
<dbReference type="GO" id="GO:0047631">
    <property type="term" value="F:ADP-ribose diphosphatase activity"/>
    <property type="evidence" value="ECO:0007669"/>
    <property type="project" value="UniProtKB-EC"/>
</dbReference>
<dbReference type="GO" id="GO:0006753">
    <property type="term" value="P:nucleoside phosphate metabolic process"/>
    <property type="evidence" value="ECO:0007669"/>
    <property type="project" value="TreeGrafter"/>
</dbReference>
<comment type="caution">
    <text evidence="4">The sequence shown here is derived from an EMBL/GenBank/DDBJ whole genome shotgun (WGS) entry which is preliminary data.</text>
</comment>
<dbReference type="Gene3D" id="3.90.79.10">
    <property type="entry name" value="Nucleoside Triphosphate Pyrophosphohydrolase"/>
    <property type="match status" value="1"/>
</dbReference>
<dbReference type="Pfam" id="PF00293">
    <property type="entry name" value="NUDIX"/>
    <property type="match status" value="1"/>
</dbReference>
<dbReference type="InterPro" id="IPR015797">
    <property type="entry name" value="NUDIX_hydrolase-like_dom_sf"/>
</dbReference>
<dbReference type="InterPro" id="IPR000086">
    <property type="entry name" value="NUDIX_hydrolase_dom"/>
</dbReference>
<evidence type="ECO:0000256" key="1">
    <source>
        <dbReference type="ARBA" id="ARBA00001946"/>
    </source>
</evidence>
<evidence type="ECO:0000313" key="4">
    <source>
        <dbReference type="EMBL" id="KFJ05910.1"/>
    </source>
</evidence>
<dbReference type="InterPro" id="IPR020084">
    <property type="entry name" value="NUDIX_hydrolase_CS"/>
</dbReference>
<protein>
    <submittedName>
        <fullName evidence="4">MutT family pyrophosphate-releasing NTPase</fullName>
        <ecNumber evidence="4">3.6.1.13</ecNumber>
    </submittedName>
</protein>
<keyword evidence="2 4" id="KW-0378">Hydrolase</keyword>
<dbReference type="STRING" id="356829.BITS_1047"/>
<dbReference type="PANTHER" id="PTHR11839">
    <property type="entry name" value="UDP/ADP-SUGAR PYROPHOSPHATASE"/>
    <property type="match status" value="1"/>
</dbReference>
<dbReference type="GO" id="GO:0005829">
    <property type="term" value="C:cytosol"/>
    <property type="evidence" value="ECO:0007669"/>
    <property type="project" value="TreeGrafter"/>
</dbReference>
<organism evidence="4 5">
    <name type="scientific">Bifidobacterium tsurumiense</name>
    <dbReference type="NCBI Taxonomy" id="356829"/>
    <lineage>
        <taxon>Bacteria</taxon>
        <taxon>Bacillati</taxon>
        <taxon>Actinomycetota</taxon>
        <taxon>Actinomycetes</taxon>
        <taxon>Bifidobacteriales</taxon>
        <taxon>Bifidobacteriaceae</taxon>
        <taxon>Bifidobacterium</taxon>
    </lineage>
</organism>
<feature type="domain" description="Nudix hydrolase" evidence="3">
    <location>
        <begin position="69"/>
        <end position="205"/>
    </location>
</feature>
<dbReference type="GO" id="GO:0019693">
    <property type="term" value="P:ribose phosphate metabolic process"/>
    <property type="evidence" value="ECO:0007669"/>
    <property type="project" value="TreeGrafter"/>
</dbReference>
<dbReference type="OrthoDB" id="9804442at2"/>
<dbReference type="SUPFAM" id="SSF55811">
    <property type="entry name" value="Nudix"/>
    <property type="match status" value="1"/>
</dbReference>
<dbReference type="PANTHER" id="PTHR11839:SF18">
    <property type="entry name" value="NUDIX HYDROLASE DOMAIN-CONTAINING PROTEIN"/>
    <property type="match status" value="1"/>
</dbReference>
<dbReference type="Proteomes" id="UP000029080">
    <property type="component" value="Unassembled WGS sequence"/>
</dbReference>
<keyword evidence="5" id="KW-1185">Reference proteome</keyword>
<name>A0A087EDQ9_9BIFI</name>
<dbReference type="RefSeq" id="WP_026641977.1">
    <property type="nucleotide sequence ID" value="NZ_JGZU01000011.1"/>
</dbReference>
<accession>A0A087EDQ9</accession>
<sequence>MQFGQWNEEERRRINARLAASHGGVDMEAVPQVISNVERYRGAVFSVDDSTIALRTSDGGQTVIRRQVIRHEPSVVMLVHDVESDQYVVEREYRVGMHAFAYGLPAGIMDGPESPETAALRELREETGICANPEDIEIDHVGDFYSTEGMSEELVHVMVLHVRQWKMGERSFDADEHVEMAWVSWSELQKMPISASNSVIAIQHEALRRLSIKNS</sequence>
<comment type="cofactor">
    <cofactor evidence="1">
        <name>Mg(2+)</name>
        <dbReference type="ChEBI" id="CHEBI:18420"/>
    </cofactor>
</comment>
<reference evidence="4 5" key="1">
    <citation type="submission" date="2014-03" db="EMBL/GenBank/DDBJ databases">
        <title>Genomics of Bifidobacteria.</title>
        <authorList>
            <person name="Ventura M."/>
            <person name="Milani C."/>
            <person name="Lugli G.A."/>
        </authorList>
    </citation>
    <scope>NUCLEOTIDE SEQUENCE [LARGE SCALE GENOMIC DNA]</scope>
    <source>
        <strain evidence="4 5">JCM 13495</strain>
    </source>
</reference>
<dbReference type="PROSITE" id="PS00893">
    <property type="entry name" value="NUDIX_BOX"/>
    <property type="match status" value="1"/>
</dbReference>
<gene>
    <name evidence="4" type="ORF">BITS_1047</name>
</gene>
<evidence type="ECO:0000256" key="2">
    <source>
        <dbReference type="ARBA" id="ARBA00022801"/>
    </source>
</evidence>
<dbReference type="AlphaFoldDB" id="A0A087EDQ9"/>